<accession>W4FIX1</accession>
<dbReference type="Gene3D" id="2.60.120.620">
    <property type="entry name" value="q2cbj1_9rhob like domain"/>
    <property type="match status" value="1"/>
</dbReference>
<dbReference type="RefSeq" id="XP_009843757.1">
    <property type="nucleotide sequence ID" value="XM_009845455.1"/>
</dbReference>
<evidence type="ECO:0000313" key="2">
    <source>
        <dbReference type="EMBL" id="ETV66781.1"/>
    </source>
</evidence>
<organism evidence="2">
    <name type="scientific">Aphanomyces astaci</name>
    <name type="common">Crayfish plague agent</name>
    <dbReference type="NCBI Taxonomy" id="112090"/>
    <lineage>
        <taxon>Eukaryota</taxon>
        <taxon>Sar</taxon>
        <taxon>Stramenopiles</taxon>
        <taxon>Oomycota</taxon>
        <taxon>Saprolegniomycetes</taxon>
        <taxon>Saprolegniales</taxon>
        <taxon>Verrucalvaceae</taxon>
        <taxon>Aphanomyces</taxon>
    </lineage>
</organism>
<feature type="region of interest" description="Disordered" evidence="1">
    <location>
        <begin position="304"/>
        <end position="328"/>
    </location>
</feature>
<dbReference type="AlphaFoldDB" id="W4FIX1"/>
<sequence length="373" mass="40667">MTTNLQRQLDAYAAAMGVPMPAEMARHAISQLFVLEKLFFEDPPHPTSVLHDPTHWTALVGGSSLHVTSSPLANSAFSITSSSSKFSTDDATGTSVVLSEQGYTVLDPFAQANHTTYSLAALEAGVHALHAAGYPPAFIFVFDEAWAYLDAVWGAVYEPLLGPGCVLEADLNCWHLHRPVSQTTASNPYIGVNFGAAHRDLGFDQCHDADEQFTSLTCWLPLNRHGATADNGCMHVVPIDADDFFYAPHHPQHRRSVHSPSAVPLIVPAGHVATWIPSLVHWGSACETTCSSIEPRMSMGATFRRQTAKRSQFVPGEDATDGPQPLNRDQLPHLTLEKRLAYVAKALLAYSHWYPGMSGLNLPPDRDDTVLHE</sequence>
<protein>
    <submittedName>
        <fullName evidence="2">Uncharacterized protein</fullName>
    </submittedName>
</protein>
<gene>
    <name evidence="2" type="ORF">H257_16866</name>
</gene>
<dbReference type="GeneID" id="20818862"/>
<evidence type="ECO:0000256" key="1">
    <source>
        <dbReference type="SAM" id="MobiDB-lite"/>
    </source>
</evidence>
<proteinExistence type="predicted"/>
<name>W4FIX1_APHAT</name>
<dbReference type="OrthoDB" id="200056at2759"/>
<dbReference type="SUPFAM" id="SSF51197">
    <property type="entry name" value="Clavaminate synthase-like"/>
    <property type="match status" value="1"/>
</dbReference>
<reference evidence="2" key="1">
    <citation type="submission" date="2013-12" db="EMBL/GenBank/DDBJ databases">
        <title>The Genome Sequence of Aphanomyces astaci APO3.</title>
        <authorList>
            <consortium name="The Broad Institute Genomics Platform"/>
            <person name="Russ C."/>
            <person name="Tyler B."/>
            <person name="van West P."/>
            <person name="Dieguez-Uribeondo J."/>
            <person name="Young S.K."/>
            <person name="Zeng Q."/>
            <person name="Gargeya S."/>
            <person name="Fitzgerald M."/>
            <person name="Abouelleil A."/>
            <person name="Alvarado L."/>
            <person name="Chapman S.B."/>
            <person name="Gainer-Dewar J."/>
            <person name="Goldberg J."/>
            <person name="Griggs A."/>
            <person name="Gujja S."/>
            <person name="Hansen M."/>
            <person name="Howarth C."/>
            <person name="Imamovic A."/>
            <person name="Ireland A."/>
            <person name="Larimer J."/>
            <person name="McCowan C."/>
            <person name="Murphy C."/>
            <person name="Pearson M."/>
            <person name="Poon T.W."/>
            <person name="Priest M."/>
            <person name="Roberts A."/>
            <person name="Saif S."/>
            <person name="Shea T."/>
            <person name="Sykes S."/>
            <person name="Wortman J."/>
            <person name="Nusbaum C."/>
            <person name="Birren B."/>
        </authorList>
    </citation>
    <scope>NUCLEOTIDE SEQUENCE [LARGE SCALE GENOMIC DNA]</scope>
    <source>
        <strain evidence="2">APO3</strain>
    </source>
</reference>
<dbReference type="VEuPathDB" id="FungiDB:H257_16866"/>
<dbReference type="EMBL" id="KI913206">
    <property type="protein sequence ID" value="ETV66781.1"/>
    <property type="molecule type" value="Genomic_DNA"/>
</dbReference>